<comment type="caution">
    <text evidence="5">The sequence shown here is derived from an EMBL/GenBank/DDBJ whole genome shotgun (WGS) entry which is preliminary data.</text>
</comment>
<sequence>MPQTYMPISWSYTISMAGYGFAFNNQIFSIQLVKTGPIDLSGGNALSYNVSPWLTIQPTDGSASPFSVADLAVTATITSRSCSVTTSSVSVTLPTAFASNLATRSTGSTPFNLSLDCAAGTKVYATLTDASNVSNTSTTLGLTPDSTAAGIGLQILNGSTPIAYGPDSAVAGTTNQWSAGTAAGGPMNIPLTVQYVRTTGALTPGTVKGAATFTMSYQ</sequence>
<evidence type="ECO:0000256" key="1">
    <source>
        <dbReference type="ARBA" id="ARBA00004561"/>
    </source>
</evidence>
<reference evidence="5 6" key="1">
    <citation type="submission" date="2020-04" db="EMBL/GenBank/DDBJ databases">
        <title>Paraburkholderia sp. RP-4-7 isolated from soil.</title>
        <authorList>
            <person name="Dahal R.H."/>
        </authorList>
    </citation>
    <scope>NUCLEOTIDE SEQUENCE [LARGE SCALE GENOMIC DNA]</scope>
    <source>
        <strain evidence="5 6">RP-4-7</strain>
    </source>
</reference>
<dbReference type="SUPFAM" id="SSF49401">
    <property type="entry name" value="Bacterial adhesins"/>
    <property type="match status" value="1"/>
</dbReference>
<dbReference type="PANTHER" id="PTHR33420">
    <property type="entry name" value="FIMBRIAL SUBUNIT ELFA-RELATED"/>
    <property type="match status" value="1"/>
</dbReference>
<dbReference type="AlphaFoldDB" id="A0A848IK21"/>
<name>A0A848IK21_9BURK</name>
<dbReference type="GO" id="GO:0009289">
    <property type="term" value="C:pilus"/>
    <property type="evidence" value="ECO:0007669"/>
    <property type="project" value="UniProtKB-SubCell"/>
</dbReference>
<comment type="subcellular location">
    <subcellularLocation>
        <location evidence="1">Fimbrium</location>
    </subcellularLocation>
</comment>
<gene>
    <name evidence="5" type="ORF">HHL24_24950</name>
</gene>
<dbReference type="Gene3D" id="2.60.40.3310">
    <property type="match status" value="1"/>
</dbReference>
<keyword evidence="3" id="KW-0281">Fimbrium</keyword>
<comment type="similarity">
    <text evidence="2">Belongs to the fimbrial protein family.</text>
</comment>
<accession>A0A848IK21</accession>
<feature type="domain" description="Fimbrial-type adhesion" evidence="4">
    <location>
        <begin position="73"/>
        <end position="218"/>
    </location>
</feature>
<dbReference type="InterPro" id="IPR036937">
    <property type="entry name" value="Adhesion_dom_fimbrial_sf"/>
</dbReference>
<dbReference type="PANTHER" id="PTHR33420:SF14">
    <property type="entry name" value="TYPE 1 FIMBRIN D-MANNOSE SPECIFIC ADHESIN"/>
    <property type="match status" value="1"/>
</dbReference>
<dbReference type="Gene3D" id="2.60.40.1090">
    <property type="entry name" value="Fimbrial-type adhesion domain"/>
    <property type="match status" value="1"/>
</dbReference>
<dbReference type="GO" id="GO:0043709">
    <property type="term" value="P:cell adhesion involved in single-species biofilm formation"/>
    <property type="evidence" value="ECO:0007669"/>
    <property type="project" value="TreeGrafter"/>
</dbReference>
<evidence type="ECO:0000256" key="2">
    <source>
        <dbReference type="ARBA" id="ARBA00006671"/>
    </source>
</evidence>
<dbReference type="Pfam" id="PF00419">
    <property type="entry name" value="Fimbrial"/>
    <property type="match status" value="1"/>
</dbReference>
<dbReference type="InterPro" id="IPR008966">
    <property type="entry name" value="Adhesion_dom_sf"/>
</dbReference>
<dbReference type="Proteomes" id="UP000544134">
    <property type="component" value="Unassembled WGS sequence"/>
</dbReference>
<evidence type="ECO:0000256" key="3">
    <source>
        <dbReference type="ARBA" id="ARBA00023263"/>
    </source>
</evidence>
<dbReference type="InterPro" id="IPR000259">
    <property type="entry name" value="Adhesion_dom_fimbrial"/>
</dbReference>
<protein>
    <submittedName>
        <fullName evidence="5">Type 1 fimbrial protein</fullName>
    </submittedName>
</protein>
<organism evidence="5 6">
    <name type="scientific">Paraburkholderia polaris</name>
    <dbReference type="NCBI Taxonomy" id="2728848"/>
    <lineage>
        <taxon>Bacteria</taxon>
        <taxon>Pseudomonadati</taxon>
        <taxon>Pseudomonadota</taxon>
        <taxon>Betaproteobacteria</taxon>
        <taxon>Burkholderiales</taxon>
        <taxon>Burkholderiaceae</taxon>
        <taxon>Paraburkholderia</taxon>
    </lineage>
</organism>
<proteinExistence type="inferred from homology"/>
<evidence type="ECO:0000313" key="6">
    <source>
        <dbReference type="Proteomes" id="UP000544134"/>
    </source>
</evidence>
<evidence type="ECO:0000259" key="4">
    <source>
        <dbReference type="Pfam" id="PF00419"/>
    </source>
</evidence>
<dbReference type="EMBL" id="JABBGJ010000028">
    <property type="protein sequence ID" value="NMM01176.1"/>
    <property type="molecule type" value="Genomic_DNA"/>
</dbReference>
<evidence type="ECO:0000313" key="5">
    <source>
        <dbReference type="EMBL" id="NMM01176.1"/>
    </source>
</evidence>
<dbReference type="InterPro" id="IPR050263">
    <property type="entry name" value="Bact_Fimbrial_Adh_Pro"/>
</dbReference>
<keyword evidence="6" id="KW-1185">Reference proteome</keyword>